<feature type="domain" description="N-acetyltransferase" evidence="2">
    <location>
        <begin position="254"/>
        <end position="321"/>
    </location>
</feature>
<organism evidence="4 6">
    <name type="scientific">Purpureocillium lilacinum</name>
    <name type="common">Paecilomyces lilacinus</name>
    <dbReference type="NCBI Taxonomy" id="33203"/>
    <lineage>
        <taxon>Eukaryota</taxon>
        <taxon>Fungi</taxon>
        <taxon>Dikarya</taxon>
        <taxon>Ascomycota</taxon>
        <taxon>Pezizomycotina</taxon>
        <taxon>Sordariomycetes</taxon>
        <taxon>Hypocreomycetidae</taxon>
        <taxon>Hypocreales</taxon>
        <taxon>Ophiocordycipitaceae</taxon>
        <taxon>Purpureocillium</taxon>
    </lineage>
</organism>
<dbReference type="Proteomes" id="UP000245956">
    <property type="component" value="Unassembled WGS sequence"/>
</dbReference>
<gene>
    <name evidence="5" type="ORF">PCL_01153</name>
    <name evidence="3" type="ORF">Purlil1_7986</name>
    <name evidence="4" type="ORF">VFPFJ_03137</name>
</gene>
<feature type="compositionally biased region" description="Low complexity" evidence="1">
    <location>
        <begin position="197"/>
        <end position="209"/>
    </location>
</feature>
<dbReference type="InterPro" id="IPR016181">
    <property type="entry name" value="Acyl_CoA_acyltransferase"/>
</dbReference>
<dbReference type="Gene3D" id="3.40.630.30">
    <property type="match status" value="1"/>
</dbReference>
<reference evidence="5 7" key="2">
    <citation type="journal article" date="2016" name="Front. Microbiol.">
        <title>Genome and transcriptome sequences reveal the specific parasitism of the nematophagous Purpureocillium lilacinum 36-1.</title>
        <authorList>
            <person name="Xie J."/>
            <person name="Li S."/>
            <person name="Mo C."/>
            <person name="Xiao X."/>
            <person name="Peng D."/>
            <person name="Wang G."/>
            <person name="Xiao Y."/>
        </authorList>
    </citation>
    <scope>NUCLEOTIDE SEQUENCE [LARGE SCALE GENOMIC DNA]</scope>
    <source>
        <strain evidence="5 7">36-1</strain>
    </source>
</reference>
<reference evidence="4 6" key="3">
    <citation type="submission" date="2016-02" db="EMBL/GenBank/DDBJ databases">
        <title>Biosynthesis of antibiotic leucinostatins and their inhibition on Phytophthora in bio-control Purpureocillium lilacinum.</title>
        <authorList>
            <person name="Wang G."/>
            <person name="Liu Z."/>
            <person name="Lin R."/>
            <person name="Li E."/>
            <person name="Mao Z."/>
            <person name="Ling J."/>
            <person name="Yin W."/>
            <person name="Xie B."/>
        </authorList>
    </citation>
    <scope>NUCLEOTIDE SEQUENCE [LARGE SCALE GENOMIC DNA]</scope>
    <source>
        <strain evidence="4">PLFJ-1</strain>
    </source>
</reference>
<dbReference type="KEGG" id="plj:28885268"/>
<dbReference type="Proteomes" id="UP000078340">
    <property type="component" value="Unassembled WGS sequence"/>
</dbReference>
<dbReference type="InterPro" id="IPR000182">
    <property type="entry name" value="GNAT_dom"/>
</dbReference>
<comment type="caution">
    <text evidence="4">The sequence shown here is derived from an EMBL/GenBank/DDBJ whole genome shotgun (WGS) entry which is preliminary data.</text>
</comment>
<keyword evidence="4" id="KW-0808">Transferase</keyword>
<evidence type="ECO:0000313" key="3">
    <source>
        <dbReference type="EMBL" id="KAK4087655.1"/>
    </source>
</evidence>
<proteinExistence type="predicted"/>
<feature type="compositionally biased region" description="Low complexity" evidence="1">
    <location>
        <begin position="90"/>
        <end position="100"/>
    </location>
</feature>
<dbReference type="PROSITE" id="PS51186">
    <property type="entry name" value="GNAT"/>
    <property type="match status" value="1"/>
</dbReference>
<evidence type="ECO:0000313" key="6">
    <source>
        <dbReference type="Proteomes" id="UP000078340"/>
    </source>
</evidence>
<dbReference type="EMBL" id="LCWV01000012">
    <property type="protein sequence ID" value="PWI69506.1"/>
    <property type="molecule type" value="Genomic_DNA"/>
</dbReference>
<evidence type="ECO:0000313" key="5">
    <source>
        <dbReference type="EMBL" id="PWI69506.1"/>
    </source>
</evidence>
<sequence>MAKTSPNVFHIRNAGLWPHDADFMIAAFDSTIPHLAAGGNAGQWGVEPFSRKDGFIQETHDDVRLSEEYRLTGKGDPVRTFIAEVRVDDGNSTSSNSNGNDDGGDGKVNVNVNGNDNGIGNADGDHDNEGSNSGQQSDGVAGHPLPLRTSPSPSGATFLPVGLITIRDGAFSRHVSSNAQLRPYTQQAKAEHARATSGGSSSGSDSGSHSGSGCGSNRGSSSGRGSGSSSGSRGGGGGFIYVDVVVTDFRTGKRRAGAGAALLQAAKEYARDRGRRSVYIDCWTGGTGKLVPYYQRLGFKPIQDFGVKRKDATVWTGKFLRYDLPEP</sequence>
<reference evidence="3 8" key="5">
    <citation type="journal article" date="2024" name="Microbiol. Resour. Announc.">
        <title>Genome annotations for the ascomycete fungi Trichoderma harzianum, Trichoderma aggressivum, and Purpureocillium lilacinum.</title>
        <authorList>
            <person name="Beijen E.P.W."/>
            <person name="Ohm R.A."/>
        </authorList>
    </citation>
    <scope>NUCLEOTIDE SEQUENCE [LARGE SCALE GENOMIC DNA]</scope>
    <source>
        <strain evidence="3 8">CBS 150709</strain>
    </source>
</reference>
<evidence type="ECO:0000313" key="4">
    <source>
        <dbReference type="EMBL" id="OAQ91397.1"/>
    </source>
</evidence>
<reference evidence="5" key="1">
    <citation type="submission" date="2015-05" db="EMBL/GenBank/DDBJ databases">
        <authorList>
            <person name="Wang D.B."/>
            <person name="Wang M."/>
        </authorList>
    </citation>
    <scope>NUCLEOTIDE SEQUENCE</scope>
    <source>
        <strain evidence="5">36-1</strain>
    </source>
</reference>
<evidence type="ECO:0000256" key="1">
    <source>
        <dbReference type="SAM" id="MobiDB-lite"/>
    </source>
</evidence>
<dbReference type="GO" id="GO:0016747">
    <property type="term" value="F:acyltransferase activity, transferring groups other than amino-acyl groups"/>
    <property type="evidence" value="ECO:0007669"/>
    <property type="project" value="InterPro"/>
</dbReference>
<protein>
    <submittedName>
        <fullName evidence="4">Acetyltransferase (GNAT) family domain-containing protein</fullName>
    </submittedName>
</protein>
<dbReference type="AlphaFoldDB" id="A0A179HM64"/>
<evidence type="ECO:0000313" key="7">
    <source>
        <dbReference type="Proteomes" id="UP000245956"/>
    </source>
</evidence>
<dbReference type="EMBL" id="JAWRVI010000030">
    <property type="protein sequence ID" value="KAK4087655.1"/>
    <property type="molecule type" value="Genomic_DNA"/>
</dbReference>
<accession>A0A179HM64</accession>
<feature type="compositionally biased region" description="Gly residues" evidence="1">
    <location>
        <begin position="210"/>
        <end position="233"/>
    </location>
</feature>
<dbReference type="Pfam" id="PF00583">
    <property type="entry name" value="Acetyltransf_1"/>
    <property type="match status" value="1"/>
</dbReference>
<evidence type="ECO:0000313" key="8">
    <source>
        <dbReference type="Proteomes" id="UP001287286"/>
    </source>
</evidence>
<keyword evidence="8" id="KW-1185">Reference proteome</keyword>
<reference evidence="3" key="4">
    <citation type="submission" date="2023-11" db="EMBL/GenBank/DDBJ databases">
        <authorList>
            <person name="Beijen E."/>
            <person name="Ohm R.A."/>
        </authorList>
    </citation>
    <scope>NUCLEOTIDE SEQUENCE</scope>
    <source>
        <strain evidence="3">CBS 150709</strain>
    </source>
</reference>
<feature type="region of interest" description="Disordered" evidence="1">
    <location>
        <begin position="85"/>
        <end position="155"/>
    </location>
</feature>
<feature type="region of interest" description="Disordered" evidence="1">
    <location>
        <begin position="184"/>
        <end position="233"/>
    </location>
</feature>
<dbReference type="EMBL" id="LSBI01000003">
    <property type="protein sequence ID" value="OAQ91397.1"/>
    <property type="molecule type" value="Genomic_DNA"/>
</dbReference>
<feature type="compositionally biased region" description="Low complexity" evidence="1">
    <location>
        <begin position="107"/>
        <end position="122"/>
    </location>
</feature>
<dbReference type="SUPFAM" id="SSF55729">
    <property type="entry name" value="Acyl-CoA N-acyltransferases (Nat)"/>
    <property type="match status" value="1"/>
</dbReference>
<name>A0A179HM64_PURLI</name>
<dbReference type="Proteomes" id="UP001287286">
    <property type="component" value="Unassembled WGS sequence"/>
</dbReference>
<dbReference type="GeneID" id="28885268"/>
<evidence type="ECO:0000259" key="2">
    <source>
        <dbReference type="PROSITE" id="PS51186"/>
    </source>
</evidence>